<dbReference type="Pfam" id="PF00480">
    <property type="entry name" value="ROK"/>
    <property type="match status" value="1"/>
</dbReference>
<sequence>MLRIGIDLGGTKIAAGLVDEGRNLGASVQEPTRLPRPAKELAEAVFHLAERLLKEQGIAWEQVECVGIGIPGTVNRETDCVEYANNFGFENVPFVKMVKDWFPCPLYAENDAKAAAWGEYLAGAGQGSRSMTAVTLGTGVGGGIILNGTILEGENGAAGELGHMVIRQNGRSCTCGRKGCLEAYASATALVSQAKEAMETSQESLLWSLCGGKMSEVNGRLIFEAAAQKDETACRVLERFTEDLSDGAANIINILQPEVLCIGGGLSGAGEALLAPLKRKTAPKVYSRASKKNTRILLARLGNGAGIIGAACLNEQVEKAAVKK</sequence>
<dbReference type="EMBL" id="BAABXL010000001">
    <property type="protein sequence ID" value="GAA6268327.1"/>
    <property type="molecule type" value="Genomic_DNA"/>
</dbReference>
<dbReference type="PANTHER" id="PTHR18964">
    <property type="entry name" value="ROK (REPRESSOR, ORF, KINASE) FAMILY"/>
    <property type="match status" value="1"/>
</dbReference>
<dbReference type="RefSeq" id="WP_176254602.1">
    <property type="nucleotide sequence ID" value="NZ_BAABXL010000001.1"/>
</dbReference>
<comment type="similarity">
    <text evidence="1">Belongs to the ROK (NagC/XylR) family.</text>
</comment>
<dbReference type="InterPro" id="IPR000600">
    <property type="entry name" value="ROK"/>
</dbReference>
<proteinExistence type="inferred from homology"/>
<evidence type="ECO:0000313" key="3">
    <source>
        <dbReference type="Proteomes" id="UP001600894"/>
    </source>
</evidence>
<protein>
    <submittedName>
        <fullName evidence="2">ROK family protein</fullName>
    </submittedName>
</protein>
<dbReference type="InterPro" id="IPR049874">
    <property type="entry name" value="ROK_cs"/>
</dbReference>
<dbReference type="Proteomes" id="UP001600894">
    <property type="component" value="Unassembled WGS sequence"/>
</dbReference>
<evidence type="ECO:0000256" key="1">
    <source>
        <dbReference type="ARBA" id="ARBA00006479"/>
    </source>
</evidence>
<dbReference type="PROSITE" id="PS01125">
    <property type="entry name" value="ROK"/>
    <property type="match status" value="1"/>
</dbReference>
<comment type="caution">
    <text evidence="2">The sequence shown here is derived from an EMBL/GenBank/DDBJ whole genome shotgun (WGS) entry which is preliminary data.</text>
</comment>
<dbReference type="SUPFAM" id="SSF53067">
    <property type="entry name" value="Actin-like ATPase domain"/>
    <property type="match status" value="1"/>
</dbReference>
<organism evidence="2 3">
    <name type="scientific">Enterocloster alcoholdehydrogenati</name>
    <dbReference type="NCBI Taxonomy" id="2547410"/>
    <lineage>
        <taxon>Bacteria</taxon>
        <taxon>Bacillati</taxon>
        <taxon>Bacillota</taxon>
        <taxon>Clostridia</taxon>
        <taxon>Lachnospirales</taxon>
        <taxon>Lachnospiraceae</taxon>
        <taxon>Enterocloster</taxon>
    </lineage>
</organism>
<accession>A0ABQ0AWF8</accession>
<name>A0ABQ0AWF8_9FIRM</name>
<evidence type="ECO:0000313" key="2">
    <source>
        <dbReference type="EMBL" id="GAA6268327.1"/>
    </source>
</evidence>
<dbReference type="Gene3D" id="3.30.420.40">
    <property type="match status" value="2"/>
</dbReference>
<dbReference type="InterPro" id="IPR043129">
    <property type="entry name" value="ATPase_NBD"/>
</dbReference>
<reference evidence="2 3" key="1">
    <citation type="submission" date="2024-04" db="EMBL/GenBank/DDBJ databases">
        <title>Defined microbial consortia suppress multidrug-resistant proinflammatory Enterobacteriaceae via ecological control.</title>
        <authorList>
            <person name="Furuichi M."/>
            <person name="Kawaguchi T."/>
            <person name="Pust M."/>
            <person name="Yasuma K."/>
            <person name="Plichta D."/>
            <person name="Hasegawa N."/>
            <person name="Ohya T."/>
            <person name="Bhattarai S."/>
            <person name="Sasajima S."/>
            <person name="Aoto Y."/>
            <person name="Tuganbaev T."/>
            <person name="Yaginuma M."/>
            <person name="Ueda M."/>
            <person name="Okahashi N."/>
            <person name="Amafuji K."/>
            <person name="Kiridooshi Y."/>
            <person name="Sugita K."/>
            <person name="Strazar M."/>
            <person name="Skelly A."/>
            <person name="Suda W."/>
            <person name="Hattori M."/>
            <person name="Nakamoto N."/>
            <person name="Caballero S."/>
            <person name="Norman J."/>
            <person name="Olle B."/>
            <person name="Tanoue T."/>
            <person name="Arita M."/>
            <person name="Bucci V."/>
            <person name="Atarashi K."/>
            <person name="Xavier R."/>
            <person name="Honda K."/>
        </authorList>
    </citation>
    <scope>NUCLEOTIDE SEQUENCE [LARGE SCALE GENOMIC DNA]</scope>
    <source>
        <strain evidence="3">f13</strain>
    </source>
</reference>
<keyword evidence="3" id="KW-1185">Reference proteome</keyword>
<dbReference type="PANTHER" id="PTHR18964:SF149">
    <property type="entry name" value="BIFUNCTIONAL UDP-N-ACETYLGLUCOSAMINE 2-EPIMERASE_N-ACETYLMANNOSAMINE KINASE"/>
    <property type="match status" value="1"/>
</dbReference>
<gene>
    <name evidence="2" type="ORF">F130042H8_13870</name>
</gene>